<organism evidence="2 3">
    <name type="scientific">Paenibacillus agaridevorans</name>
    <dbReference type="NCBI Taxonomy" id="171404"/>
    <lineage>
        <taxon>Bacteria</taxon>
        <taxon>Bacillati</taxon>
        <taxon>Bacillota</taxon>
        <taxon>Bacilli</taxon>
        <taxon>Bacillales</taxon>
        <taxon>Paenibacillaceae</taxon>
        <taxon>Paenibacillus</taxon>
    </lineage>
</organism>
<keyword evidence="1" id="KW-1133">Transmembrane helix</keyword>
<accession>A0A2R5ERN4</accession>
<keyword evidence="1" id="KW-0812">Transmembrane</keyword>
<keyword evidence="3" id="KW-1185">Reference proteome</keyword>
<evidence type="ECO:0008006" key="4">
    <source>
        <dbReference type="Google" id="ProtNLM"/>
    </source>
</evidence>
<name>A0A2R5ERN4_9BACL</name>
<dbReference type="Proteomes" id="UP000245202">
    <property type="component" value="Unassembled WGS sequence"/>
</dbReference>
<dbReference type="EMBL" id="BDQX01000225">
    <property type="protein sequence ID" value="GBG09340.1"/>
    <property type="molecule type" value="Genomic_DNA"/>
</dbReference>
<reference evidence="2 3" key="1">
    <citation type="submission" date="2017-08" db="EMBL/GenBank/DDBJ databases">
        <title>Substantial Increase in Enzyme Production by Combined Drug-Resistance Mutations in Paenibacillus agaridevorans.</title>
        <authorList>
            <person name="Tanaka Y."/>
            <person name="Funane K."/>
            <person name="Hosaka T."/>
            <person name="Shiwa Y."/>
            <person name="Fujita N."/>
            <person name="Miyazaki T."/>
            <person name="Yoshikawa H."/>
            <person name="Murakami K."/>
            <person name="Kasahara K."/>
            <person name="Inaoka T."/>
            <person name="Hiraga Y."/>
            <person name="Ochi K."/>
        </authorList>
    </citation>
    <scope>NUCLEOTIDE SEQUENCE [LARGE SCALE GENOMIC DNA]</scope>
    <source>
        <strain evidence="2 3">T-3040</strain>
    </source>
</reference>
<sequence length="73" mass="8361">MMRKVWIISLFFIISLMFLKLNSAIDTLIFILGIIMTVIFIVITNVVNKSNRRILIIFCSVVLVVSIVIVYLA</sequence>
<evidence type="ECO:0000256" key="1">
    <source>
        <dbReference type="SAM" id="Phobius"/>
    </source>
</evidence>
<protein>
    <recommendedName>
        <fullName evidence="4">DUF3953 domain-containing protein</fullName>
    </recommendedName>
</protein>
<feature type="transmembrane region" description="Helical" evidence="1">
    <location>
        <begin position="27"/>
        <end position="47"/>
    </location>
</feature>
<evidence type="ECO:0000313" key="3">
    <source>
        <dbReference type="Proteomes" id="UP000245202"/>
    </source>
</evidence>
<feature type="transmembrane region" description="Helical" evidence="1">
    <location>
        <begin position="54"/>
        <end position="72"/>
    </location>
</feature>
<dbReference type="AlphaFoldDB" id="A0A2R5ERN4"/>
<proteinExistence type="predicted"/>
<evidence type="ECO:0000313" key="2">
    <source>
        <dbReference type="EMBL" id="GBG09340.1"/>
    </source>
</evidence>
<keyword evidence="1" id="KW-0472">Membrane</keyword>
<feature type="transmembrane region" description="Helical" evidence="1">
    <location>
        <begin position="5"/>
        <end position="21"/>
    </location>
</feature>
<comment type="caution">
    <text evidence="2">The sequence shown here is derived from an EMBL/GenBank/DDBJ whole genome shotgun (WGS) entry which is preliminary data.</text>
</comment>
<gene>
    <name evidence="2" type="ORF">PAT3040_03984</name>
</gene>